<evidence type="ECO:0000256" key="2">
    <source>
        <dbReference type="ARBA" id="ARBA00022747"/>
    </source>
</evidence>
<dbReference type="GO" id="GO:0003677">
    <property type="term" value="F:DNA binding"/>
    <property type="evidence" value="ECO:0007669"/>
    <property type="project" value="UniProtKB-KW"/>
</dbReference>
<comment type="caution">
    <text evidence="5">The sequence shown here is derived from an EMBL/GenBank/DDBJ whole genome shotgun (WGS) entry which is preliminary data.</text>
</comment>
<dbReference type="InterPro" id="IPR052021">
    <property type="entry name" value="Type-I_RS_S_subunit"/>
</dbReference>
<dbReference type="InterPro" id="IPR044946">
    <property type="entry name" value="Restrct_endonuc_typeI_TRD_sf"/>
</dbReference>
<accession>A0A4R9GB57</accession>
<dbReference type="PANTHER" id="PTHR30408:SF12">
    <property type="entry name" value="TYPE I RESTRICTION ENZYME MJAVIII SPECIFICITY SUBUNIT"/>
    <property type="match status" value="1"/>
</dbReference>
<dbReference type="SUPFAM" id="SSF116734">
    <property type="entry name" value="DNA methylase specificity domain"/>
    <property type="match status" value="1"/>
</dbReference>
<sequence length="243" mass="27886">MKNISVTTTIENIFEGDCRLDATYYASDVFQANKILEAYEAKGHDISSIGNFSKGTFNPPPIKRIFTDDIKKGTPYMLPHEMYDFYWEAKKFVLSNKMPNINDWFLKEGWIILSQSGTVGKPYFVTKSDEKIVLSQNAIRIPPQNKDYGGFIYAYLSTWIGQTLLKKDKFGITVKHIRPAQVDSIPVPDIPDEKKKSISEKIKKAFELRNQAIELLNEAKKAIYQELNAPEKNIFEEDDPTEE</sequence>
<evidence type="ECO:0000256" key="1">
    <source>
        <dbReference type="ARBA" id="ARBA00010923"/>
    </source>
</evidence>
<keyword evidence="6" id="KW-1185">Reference proteome</keyword>
<evidence type="ECO:0000256" key="3">
    <source>
        <dbReference type="ARBA" id="ARBA00023125"/>
    </source>
</evidence>
<dbReference type="OrthoDB" id="9811611at2"/>
<dbReference type="AlphaFoldDB" id="A0A4R9GB57"/>
<dbReference type="InterPro" id="IPR000055">
    <property type="entry name" value="Restrct_endonuc_typeI_TRD"/>
</dbReference>
<dbReference type="RefSeq" id="WP_135768559.1">
    <property type="nucleotide sequence ID" value="NZ_RQET01000009.1"/>
</dbReference>
<evidence type="ECO:0000313" key="5">
    <source>
        <dbReference type="EMBL" id="TGK08871.1"/>
    </source>
</evidence>
<dbReference type="PANTHER" id="PTHR30408">
    <property type="entry name" value="TYPE-1 RESTRICTION ENZYME ECOKI SPECIFICITY PROTEIN"/>
    <property type="match status" value="1"/>
</dbReference>
<comment type="similarity">
    <text evidence="1">Belongs to the type-I restriction system S methylase family.</text>
</comment>
<dbReference type="Proteomes" id="UP000298458">
    <property type="component" value="Unassembled WGS sequence"/>
</dbReference>
<dbReference type="GO" id="GO:0009307">
    <property type="term" value="P:DNA restriction-modification system"/>
    <property type="evidence" value="ECO:0007669"/>
    <property type="project" value="UniProtKB-KW"/>
</dbReference>
<organism evidence="5 6">
    <name type="scientific">Leptospira fletcheri</name>
    <dbReference type="NCBI Taxonomy" id="2484981"/>
    <lineage>
        <taxon>Bacteria</taxon>
        <taxon>Pseudomonadati</taxon>
        <taxon>Spirochaetota</taxon>
        <taxon>Spirochaetia</taxon>
        <taxon>Leptospirales</taxon>
        <taxon>Leptospiraceae</taxon>
        <taxon>Leptospira</taxon>
    </lineage>
</organism>
<dbReference type="EMBL" id="RQET01000009">
    <property type="protein sequence ID" value="TGK08871.1"/>
    <property type="molecule type" value="Genomic_DNA"/>
</dbReference>
<reference evidence="5" key="1">
    <citation type="journal article" date="2019" name="PLoS Negl. Trop. Dis.">
        <title>Revisiting the worldwide diversity of Leptospira species in the environment.</title>
        <authorList>
            <person name="Vincent A.T."/>
            <person name="Schiettekatte O."/>
            <person name="Bourhy P."/>
            <person name="Veyrier F.J."/>
            <person name="Picardeau M."/>
        </authorList>
    </citation>
    <scope>NUCLEOTIDE SEQUENCE [LARGE SCALE GENOMIC DNA]</scope>
    <source>
        <strain evidence="5">SSW15</strain>
    </source>
</reference>
<keyword evidence="3" id="KW-0238">DNA-binding</keyword>
<keyword evidence="2" id="KW-0680">Restriction system</keyword>
<evidence type="ECO:0000313" key="6">
    <source>
        <dbReference type="Proteomes" id="UP000298458"/>
    </source>
</evidence>
<proteinExistence type="inferred from homology"/>
<protein>
    <recommendedName>
        <fullName evidence="4">Type I restriction modification DNA specificity domain-containing protein</fullName>
    </recommendedName>
</protein>
<gene>
    <name evidence="5" type="ORF">EHO60_12605</name>
</gene>
<dbReference type="Pfam" id="PF01420">
    <property type="entry name" value="Methylase_S"/>
    <property type="match status" value="1"/>
</dbReference>
<evidence type="ECO:0000259" key="4">
    <source>
        <dbReference type="Pfam" id="PF01420"/>
    </source>
</evidence>
<name>A0A4R9GB57_9LEPT</name>
<dbReference type="Gene3D" id="3.90.220.20">
    <property type="entry name" value="DNA methylase specificity domains"/>
    <property type="match status" value="1"/>
</dbReference>
<feature type="domain" description="Type I restriction modification DNA specificity" evidence="4">
    <location>
        <begin position="75"/>
        <end position="210"/>
    </location>
</feature>